<evidence type="ECO:0000259" key="4">
    <source>
        <dbReference type="Pfam" id="PF17853"/>
    </source>
</evidence>
<dbReference type="InterPro" id="IPR025751">
    <property type="entry name" value="RsbRD_N_dom"/>
</dbReference>
<evidence type="ECO:0000259" key="3">
    <source>
        <dbReference type="Pfam" id="PF14361"/>
    </source>
</evidence>
<evidence type="ECO:0000256" key="1">
    <source>
        <dbReference type="ARBA" id="ARBA00006754"/>
    </source>
</evidence>
<dbReference type="InterPro" id="IPR025736">
    <property type="entry name" value="PucR_C-HTH_dom"/>
</dbReference>
<dbReference type="InterPro" id="IPR042070">
    <property type="entry name" value="PucR_C-HTH_sf"/>
</dbReference>
<keyword evidence="6" id="KW-1185">Reference proteome</keyword>
<dbReference type="PANTHER" id="PTHR33744">
    <property type="entry name" value="CARBOHYDRATE DIACID REGULATOR"/>
    <property type="match status" value="1"/>
</dbReference>
<feature type="domain" description="PucR C-terminal helix-turn-helix" evidence="2">
    <location>
        <begin position="319"/>
        <end position="376"/>
    </location>
</feature>
<feature type="domain" description="CdaR GGDEF-like" evidence="4">
    <location>
        <begin position="160"/>
        <end position="276"/>
    </location>
</feature>
<sequence length="393" mass="42579">MMLDDAQVPALVDRVLERLVERLPSYGSMPVEALAGDVRPMTERVLKGFLAALPEGGVPAGELVAQARESAIARGEEGIPMEAILDAYLLGLQECVRQLRPELDRASQGELIDFFGALVTFQHVVHQAIAKGFLEHRESTVGETQAARGALLAALTEGGDATDAALRAGIRLPERYVVVALDLGPHEDELHDGVDHVMAGRRKVRRVRAELARTGHDVLTALSPTGGIALLPTPADFPLHDRLTRAAGAKVTLALEEAAPADVPTAVRLAREVLEVATKTRREPGAYRLADVLLEYQLTRRSAATHRLAELLEPVDEDLRRTLDVYLDEGLRRNATAKVLGVHPNTVDNRLRRIGRLTGLDPTRPADLPMLRAAVAVRRMAGDVRTVPNDGIG</sequence>
<dbReference type="EMBL" id="JBHLUD010000002">
    <property type="protein sequence ID" value="MFC0541250.1"/>
    <property type="molecule type" value="Genomic_DNA"/>
</dbReference>
<evidence type="ECO:0000313" key="5">
    <source>
        <dbReference type="EMBL" id="MFC0541250.1"/>
    </source>
</evidence>
<dbReference type="Pfam" id="PF13556">
    <property type="entry name" value="HTH_30"/>
    <property type="match status" value="1"/>
</dbReference>
<dbReference type="InterPro" id="IPR051448">
    <property type="entry name" value="CdaR-like_regulators"/>
</dbReference>
<dbReference type="Proteomes" id="UP001589810">
    <property type="component" value="Unassembled WGS sequence"/>
</dbReference>
<proteinExistence type="inferred from homology"/>
<feature type="domain" description="RsbT co-antagonist protein RsbRD N-terminal" evidence="3">
    <location>
        <begin position="9"/>
        <end position="148"/>
    </location>
</feature>
<accession>A0ABV6MLS6</accession>
<dbReference type="RefSeq" id="WP_379793841.1">
    <property type="nucleotide sequence ID" value="NZ_JBHLUD010000002.1"/>
</dbReference>
<evidence type="ECO:0000259" key="2">
    <source>
        <dbReference type="Pfam" id="PF13556"/>
    </source>
</evidence>
<dbReference type="PANTHER" id="PTHR33744:SF1">
    <property type="entry name" value="DNA-BINDING TRANSCRIPTIONAL ACTIVATOR ADER"/>
    <property type="match status" value="1"/>
</dbReference>
<protein>
    <submittedName>
        <fullName evidence="5">PucR family transcriptional regulator</fullName>
    </submittedName>
</protein>
<dbReference type="Pfam" id="PF14361">
    <property type="entry name" value="RsbRD_N"/>
    <property type="match status" value="1"/>
</dbReference>
<dbReference type="InterPro" id="IPR041522">
    <property type="entry name" value="CdaR_GGDEF"/>
</dbReference>
<name>A0ABV6MLS6_9PSEU</name>
<gene>
    <name evidence="5" type="ORF">ACFFH7_07130</name>
</gene>
<comment type="caution">
    <text evidence="5">The sequence shown here is derived from an EMBL/GenBank/DDBJ whole genome shotgun (WGS) entry which is preliminary data.</text>
</comment>
<organism evidence="5 6">
    <name type="scientific">Kutzneria chonburiensis</name>
    <dbReference type="NCBI Taxonomy" id="1483604"/>
    <lineage>
        <taxon>Bacteria</taxon>
        <taxon>Bacillati</taxon>
        <taxon>Actinomycetota</taxon>
        <taxon>Actinomycetes</taxon>
        <taxon>Pseudonocardiales</taxon>
        <taxon>Pseudonocardiaceae</taxon>
        <taxon>Kutzneria</taxon>
    </lineage>
</organism>
<reference evidence="5 6" key="1">
    <citation type="submission" date="2024-09" db="EMBL/GenBank/DDBJ databases">
        <authorList>
            <person name="Sun Q."/>
            <person name="Mori K."/>
        </authorList>
    </citation>
    <scope>NUCLEOTIDE SEQUENCE [LARGE SCALE GENOMIC DNA]</scope>
    <source>
        <strain evidence="5 6">TBRC 1432</strain>
    </source>
</reference>
<evidence type="ECO:0000313" key="6">
    <source>
        <dbReference type="Proteomes" id="UP001589810"/>
    </source>
</evidence>
<dbReference type="Pfam" id="PF17853">
    <property type="entry name" value="GGDEF_2"/>
    <property type="match status" value="1"/>
</dbReference>
<comment type="similarity">
    <text evidence="1">Belongs to the CdaR family.</text>
</comment>
<dbReference type="Gene3D" id="1.10.10.2840">
    <property type="entry name" value="PucR C-terminal helix-turn-helix domain"/>
    <property type="match status" value="1"/>
</dbReference>